<dbReference type="SUPFAM" id="SSF53474">
    <property type="entry name" value="alpha/beta-Hydrolases"/>
    <property type="match status" value="1"/>
</dbReference>
<protein>
    <recommendedName>
        <fullName evidence="3">Esterase</fullName>
    </recommendedName>
</protein>
<reference evidence="1" key="1">
    <citation type="submission" date="2021-12" db="EMBL/GenBank/DDBJ databases">
        <title>Description of Gramella crocea sp. nov., a new bacterium isolated from activated sludge.</title>
        <authorList>
            <person name="Zhang X."/>
        </authorList>
    </citation>
    <scope>NUCLEOTIDE SEQUENCE</scope>
    <source>
        <strain evidence="1">YB25</strain>
    </source>
</reference>
<evidence type="ECO:0008006" key="3">
    <source>
        <dbReference type="Google" id="ProtNLM"/>
    </source>
</evidence>
<organism evidence="1 2">
    <name type="scientific">Christiangramia crocea</name>
    <dbReference type="NCBI Taxonomy" id="2904124"/>
    <lineage>
        <taxon>Bacteria</taxon>
        <taxon>Pseudomonadati</taxon>
        <taxon>Bacteroidota</taxon>
        <taxon>Flavobacteriia</taxon>
        <taxon>Flavobacteriales</taxon>
        <taxon>Flavobacteriaceae</taxon>
        <taxon>Christiangramia</taxon>
    </lineage>
</organism>
<dbReference type="RefSeq" id="WP_240095929.1">
    <property type="nucleotide sequence ID" value="NZ_JAJSON010000008.1"/>
</dbReference>
<comment type="caution">
    <text evidence="1">The sequence shown here is derived from an EMBL/GenBank/DDBJ whole genome shotgun (WGS) entry which is preliminary data.</text>
</comment>
<keyword evidence="2" id="KW-1185">Reference proteome</keyword>
<gene>
    <name evidence="1" type="ORF">LU635_02690</name>
</gene>
<dbReference type="Gene3D" id="3.40.50.1820">
    <property type="entry name" value="alpha/beta hydrolase"/>
    <property type="match status" value="1"/>
</dbReference>
<proteinExistence type="predicted"/>
<dbReference type="Proteomes" id="UP001139344">
    <property type="component" value="Unassembled WGS sequence"/>
</dbReference>
<dbReference type="AlphaFoldDB" id="A0A9X2A5Z7"/>
<accession>A0A9X2A5Z7</accession>
<dbReference type="EMBL" id="JAJSON010000008">
    <property type="protein sequence ID" value="MCG9970531.1"/>
    <property type="molecule type" value="Genomic_DNA"/>
</dbReference>
<evidence type="ECO:0000313" key="1">
    <source>
        <dbReference type="EMBL" id="MCG9970531.1"/>
    </source>
</evidence>
<dbReference type="PROSITE" id="PS51257">
    <property type="entry name" value="PROKAR_LIPOPROTEIN"/>
    <property type="match status" value="1"/>
</dbReference>
<evidence type="ECO:0000313" key="2">
    <source>
        <dbReference type="Proteomes" id="UP001139344"/>
    </source>
</evidence>
<name>A0A9X2A5Z7_9FLAO</name>
<dbReference type="InterPro" id="IPR029058">
    <property type="entry name" value="AB_hydrolase_fold"/>
</dbReference>
<sequence>MITRNIFFGLQVVFLFFLSACSKSPDIDDATMLDGDQIFDPSLYDPEAYLVSMAIDDPSDAQKNTPVVITVHGYSASTFEWDEFRTYTDANADILVSQVLLGGHGRTYEDFKNSSWHDWQEPIMAEYNALREKGYTNISFAGSSTACPLVLDLIKKGKIGANGMKNIFLIDPIVIPSDKLLTLVGLVGPMLGYLETDNSEGEEGHWYHFRPQETLQELMDLIDKVRRDLQKGYDLPAGTNMKVYKSIKDSSADPVSAVLIYKGLKNSDGSDIDMEMMDSDLHVVTRLDGRENITQKDRDIQKGVFDDMLMRIEQ</sequence>